<accession>A0AAW3ZMV5</accession>
<evidence type="ECO:0000313" key="2">
    <source>
        <dbReference type="EMBL" id="MBD8526864.1"/>
    </source>
</evidence>
<dbReference type="EMBL" id="JACYTR010000033">
    <property type="protein sequence ID" value="MBD8526864.1"/>
    <property type="molecule type" value="Genomic_DNA"/>
</dbReference>
<feature type="chain" id="PRO_5043789423" evidence="1">
    <location>
        <begin position="23"/>
        <end position="336"/>
    </location>
</feature>
<protein>
    <submittedName>
        <fullName evidence="2">Uncharacterized protein</fullName>
    </submittedName>
</protein>
<keyword evidence="1" id="KW-0732">Signal</keyword>
<gene>
    <name evidence="2" type="ORF">IFO71_14070</name>
</gene>
<dbReference type="RefSeq" id="WP_192030283.1">
    <property type="nucleotide sequence ID" value="NZ_JACYTR010000033.1"/>
</dbReference>
<feature type="signal peptide" evidence="1">
    <location>
        <begin position="1"/>
        <end position="22"/>
    </location>
</feature>
<dbReference type="AlphaFoldDB" id="A0AAW3ZMV5"/>
<reference evidence="2 3" key="1">
    <citation type="submission" date="2020-09" db="EMBL/GenBank/DDBJ databases">
        <title>Pseudoxanthomonas sp. CAU 1598 isolated from sand of Yaerae Beach.</title>
        <authorList>
            <person name="Kim W."/>
        </authorList>
    </citation>
    <scope>NUCLEOTIDE SEQUENCE [LARGE SCALE GENOMIC DNA]</scope>
    <source>
        <strain evidence="2 3">CAU 1598</strain>
    </source>
</reference>
<evidence type="ECO:0000256" key="1">
    <source>
        <dbReference type="SAM" id="SignalP"/>
    </source>
</evidence>
<dbReference type="Proteomes" id="UP000613768">
    <property type="component" value="Unassembled WGS sequence"/>
</dbReference>
<keyword evidence="3" id="KW-1185">Reference proteome</keyword>
<organism evidence="2 3">
    <name type="scientific">Pseudomarimonas arenosa</name>
    <dbReference type="NCBI Taxonomy" id="2774145"/>
    <lineage>
        <taxon>Bacteria</taxon>
        <taxon>Pseudomonadati</taxon>
        <taxon>Pseudomonadota</taxon>
        <taxon>Gammaproteobacteria</taxon>
        <taxon>Lysobacterales</taxon>
        <taxon>Lysobacteraceae</taxon>
        <taxon>Pseudomarimonas</taxon>
    </lineage>
</organism>
<name>A0AAW3ZMV5_9GAMM</name>
<comment type="caution">
    <text evidence="2">The sequence shown here is derived from an EMBL/GenBank/DDBJ whole genome shotgun (WGS) entry which is preliminary data.</text>
</comment>
<evidence type="ECO:0000313" key="3">
    <source>
        <dbReference type="Proteomes" id="UP000613768"/>
    </source>
</evidence>
<sequence length="336" mass="37346">MLVRYLSLALLALLIVASPARAYTPENGVWWNPNEPGTGMLIEIQDNFLFAAVYSYDAAGFATWYTTAGFLTGNARYDGQLDAFRGGPCLSCSWRPNTAFLGNGGPIRIDFNSSDPTKAMLSWGGRTFPIERFQFYLKRPEDGARPLTLTKMLGEWSLLLDFSDDPDLFPFYGELLIFEDIDLSEAPGYVEGCRAGNSIDGFCRNVDLRDHDATGYYDTPSREHVFVVNDSANTFVVYIVRVGTNDMEGEFSVYFKGDEPSVFFPLRGFRSASRSFVEEGVGPSKADPSAARSGKGIGERIDMQALSKQLPSTRQSTIPAARFNEIRRQLEAKLSR</sequence>
<proteinExistence type="predicted"/>